<dbReference type="PANTHER" id="PTHR24148:SF64">
    <property type="entry name" value="HETEROKARYON INCOMPATIBILITY DOMAIN-CONTAINING PROTEIN"/>
    <property type="match status" value="1"/>
</dbReference>
<sequence>MSNFQYQALDKGVFAIRLASILPGDEEDPMVLEINHATISEESPITYLALSYVWGTATERVPVSVVRYNGNTVQTTLHITPNLFQALRHLRGIIQLSIPIWIDAICINQGDNGEKALQIPRMGDIYRLANRVIVWLGGDGTDRGEYALQLLRNHIEAVNSIVRFVDLEEDPEDPDNIDPAYFCAIHYEALHALLQRPWFDRLWIRQEVALANEQAVVMCGHRYMLWADFVSACTSLRGKNTDVSKSAEVQDRCVLVIELGTQTRQGGNLEYLLVVARKARCFDPRDKVYGLLGLTTEYYRQRITMNYDAPVLDVYRQVVEAEVGRGRLSILSHCDLSTWPSTLPGWPTWVPDWSNGASTSHLTTVISNGGLPAHVQYPNPHTLRATGLYVDEIQTVYEMCINPVDAPFNSEMYRLARAVIPVSDDPDVQDKMVDIFCQTICVDTYTVSGKGWRSFHDEATRHVKLLLATAGKPESALNHDNFIRRARYSCNRRSLIVTKHGKLGLAPAAARSGDAVCVLIGCPVPLVLRPIATGERKEVGGVGEKKYQVVGQCHLHGCADDEAVLGELPESVGTRPTSAFGSTVLHEYFDRASGEALPEDPRLPGFRARTRHLLRDSDIGGNYKAWRFEWLGDVTLQMLRDAGIGVDSFDLV</sequence>
<dbReference type="PANTHER" id="PTHR24148">
    <property type="entry name" value="ANKYRIN REPEAT DOMAIN-CONTAINING PROTEIN 39 HOMOLOG-RELATED"/>
    <property type="match status" value="1"/>
</dbReference>
<gene>
    <name evidence="2" type="ORF">B0T26DRAFT_637567</name>
</gene>
<reference evidence="2" key="1">
    <citation type="submission" date="2023-06" db="EMBL/GenBank/DDBJ databases">
        <title>Genome-scale phylogeny and comparative genomics of the fungal order Sordariales.</title>
        <authorList>
            <consortium name="Lawrence Berkeley National Laboratory"/>
            <person name="Hensen N."/>
            <person name="Bonometti L."/>
            <person name="Westerberg I."/>
            <person name="Brannstrom I.O."/>
            <person name="Guillou S."/>
            <person name="Cros-Aarteil S."/>
            <person name="Calhoun S."/>
            <person name="Haridas S."/>
            <person name="Kuo A."/>
            <person name="Mondo S."/>
            <person name="Pangilinan J."/>
            <person name="Riley R."/>
            <person name="LaButti K."/>
            <person name="Andreopoulos B."/>
            <person name="Lipzen A."/>
            <person name="Chen C."/>
            <person name="Yanf M."/>
            <person name="Daum C."/>
            <person name="Ng V."/>
            <person name="Clum A."/>
            <person name="Steindorff A."/>
            <person name="Ohm R."/>
            <person name="Martin F."/>
            <person name="Silar P."/>
            <person name="Natvig D."/>
            <person name="Lalanne C."/>
            <person name="Gautier V."/>
            <person name="Ament-velasquez S.L."/>
            <person name="Kruys A."/>
            <person name="Hutchinson M.I."/>
            <person name="Powell A.J."/>
            <person name="Barry K."/>
            <person name="Miller A.N."/>
            <person name="Grigoriev I.V."/>
            <person name="Debuchy R."/>
            <person name="Gladieux P."/>
            <person name="Thoren M.H."/>
            <person name="Johannesson H."/>
        </authorList>
    </citation>
    <scope>NUCLEOTIDE SEQUENCE</scope>
    <source>
        <strain evidence="2">SMH2392-1A</strain>
    </source>
</reference>
<evidence type="ECO:0000313" key="3">
    <source>
        <dbReference type="Proteomes" id="UP001172101"/>
    </source>
</evidence>
<keyword evidence="3" id="KW-1185">Reference proteome</keyword>
<dbReference type="AlphaFoldDB" id="A0AA40B369"/>
<accession>A0AA40B369</accession>
<name>A0AA40B369_9PEZI</name>
<evidence type="ECO:0000259" key="1">
    <source>
        <dbReference type="Pfam" id="PF06985"/>
    </source>
</evidence>
<dbReference type="Pfam" id="PF26639">
    <property type="entry name" value="Het-6_barrel"/>
    <property type="match status" value="1"/>
</dbReference>
<comment type="caution">
    <text evidence="2">The sequence shown here is derived from an EMBL/GenBank/DDBJ whole genome shotgun (WGS) entry which is preliminary data.</text>
</comment>
<dbReference type="InterPro" id="IPR052895">
    <property type="entry name" value="HetReg/Transcr_Mod"/>
</dbReference>
<dbReference type="InterPro" id="IPR010730">
    <property type="entry name" value="HET"/>
</dbReference>
<feature type="domain" description="Heterokaryon incompatibility" evidence="1">
    <location>
        <begin position="47"/>
        <end position="207"/>
    </location>
</feature>
<organism evidence="2 3">
    <name type="scientific">Lasiosphaeria miniovina</name>
    <dbReference type="NCBI Taxonomy" id="1954250"/>
    <lineage>
        <taxon>Eukaryota</taxon>
        <taxon>Fungi</taxon>
        <taxon>Dikarya</taxon>
        <taxon>Ascomycota</taxon>
        <taxon>Pezizomycotina</taxon>
        <taxon>Sordariomycetes</taxon>
        <taxon>Sordariomycetidae</taxon>
        <taxon>Sordariales</taxon>
        <taxon>Lasiosphaeriaceae</taxon>
        <taxon>Lasiosphaeria</taxon>
    </lineage>
</organism>
<dbReference type="RefSeq" id="XP_060299665.1">
    <property type="nucleotide sequence ID" value="XM_060436940.1"/>
</dbReference>
<dbReference type="EMBL" id="JAUIRO010000002">
    <property type="protein sequence ID" value="KAK0726809.1"/>
    <property type="molecule type" value="Genomic_DNA"/>
</dbReference>
<proteinExistence type="predicted"/>
<dbReference type="Proteomes" id="UP001172101">
    <property type="component" value="Unassembled WGS sequence"/>
</dbReference>
<protein>
    <submittedName>
        <fullName evidence="2">Heterokaryon incompatibility protein-domain-containing protein</fullName>
    </submittedName>
</protein>
<dbReference type="GeneID" id="85320210"/>
<evidence type="ECO:0000313" key="2">
    <source>
        <dbReference type="EMBL" id="KAK0726809.1"/>
    </source>
</evidence>
<dbReference type="Pfam" id="PF06985">
    <property type="entry name" value="HET"/>
    <property type="match status" value="1"/>
</dbReference>